<evidence type="ECO:0000313" key="8">
    <source>
        <dbReference type="EMBL" id="KAJ8614443.1"/>
    </source>
</evidence>
<evidence type="ECO:0000313" key="9">
    <source>
        <dbReference type="Proteomes" id="UP001230188"/>
    </source>
</evidence>
<dbReference type="InterPro" id="IPR036957">
    <property type="entry name" value="Znf_PARP_sf"/>
</dbReference>
<evidence type="ECO:0000256" key="5">
    <source>
        <dbReference type="ARBA" id="ARBA00023242"/>
    </source>
</evidence>
<dbReference type="AlphaFoldDB" id="A0AAD7XUT4"/>
<dbReference type="Gene3D" id="3.30.1740.10">
    <property type="entry name" value="Zinc finger, PARP-type"/>
    <property type="match status" value="1"/>
</dbReference>
<dbReference type="SUPFAM" id="SSF57716">
    <property type="entry name" value="Glucocorticoid receptor-like (DNA-binding domain)"/>
    <property type="match status" value="1"/>
</dbReference>
<feature type="domain" description="PARP-type" evidence="7">
    <location>
        <begin position="32"/>
        <end position="117"/>
    </location>
</feature>
<gene>
    <name evidence="8" type="ORF">CTAYLR_000798</name>
</gene>
<evidence type="ECO:0000256" key="4">
    <source>
        <dbReference type="ARBA" id="ARBA00022833"/>
    </source>
</evidence>
<dbReference type="SMART" id="SM01336">
    <property type="entry name" value="zf-PARP"/>
    <property type="match status" value="1"/>
</dbReference>
<keyword evidence="2" id="KW-0479">Metal-binding</keyword>
<reference evidence="8" key="1">
    <citation type="submission" date="2023-01" db="EMBL/GenBank/DDBJ databases">
        <title>Metagenome sequencing of chrysophaentin producing Chrysophaeum taylorii.</title>
        <authorList>
            <person name="Davison J."/>
            <person name="Bewley C."/>
        </authorList>
    </citation>
    <scope>NUCLEOTIDE SEQUENCE</scope>
    <source>
        <strain evidence="8">NIES-1699</strain>
    </source>
</reference>
<evidence type="ECO:0000259" key="7">
    <source>
        <dbReference type="PROSITE" id="PS50064"/>
    </source>
</evidence>
<dbReference type="GO" id="GO:0005634">
    <property type="term" value="C:nucleus"/>
    <property type="evidence" value="ECO:0007669"/>
    <property type="project" value="UniProtKB-SubCell"/>
</dbReference>
<dbReference type="Pfam" id="PF00645">
    <property type="entry name" value="zf-PARP"/>
    <property type="match status" value="1"/>
</dbReference>
<evidence type="ECO:0000256" key="2">
    <source>
        <dbReference type="ARBA" id="ARBA00022723"/>
    </source>
</evidence>
<organism evidence="8 9">
    <name type="scientific">Chrysophaeum taylorii</name>
    <dbReference type="NCBI Taxonomy" id="2483200"/>
    <lineage>
        <taxon>Eukaryota</taxon>
        <taxon>Sar</taxon>
        <taxon>Stramenopiles</taxon>
        <taxon>Ochrophyta</taxon>
        <taxon>Pelagophyceae</taxon>
        <taxon>Pelagomonadales</taxon>
        <taxon>Pelagomonadaceae</taxon>
        <taxon>Chrysophaeum</taxon>
    </lineage>
</organism>
<keyword evidence="9" id="KW-1185">Reference proteome</keyword>
<dbReference type="Proteomes" id="UP001230188">
    <property type="component" value="Unassembled WGS sequence"/>
</dbReference>
<evidence type="ECO:0000256" key="3">
    <source>
        <dbReference type="ARBA" id="ARBA00022771"/>
    </source>
</evidence>
<keyword evidence="5" id="KW-0539">Nucleus</keyword>
<keyword evidence="4" id="KW-0862">Zinc</keyword>
<comment type="subcellular location">
    <subcellularLocation>
        <location evidence="1">Nucleus</location>
    </subcellularLocation>
</comment>
<evidence type="ECO:0000256" key="1">
    <source>
        <dbReference type="ARBA" id="ARBA00004123"/>
    </source>
</evidence>
<protein>
    <recommendedName>
        <fullName evidence="7">PARP-type domain-containing protein</fullName>
    </recommendedName>
</protein>
<dbReference type="PROSITE" id="PS50064">
    <property type="entry name" value="ZF_PARP_2"/>
    <property type="match status" value="1"/>
</dbReference>
<dbReference type="EMBL" id="JAQMWT010000005">
    <property type="protein sequence ID" value="KAJ8614443.1"/>
    <property type="molecule type" value="Genomic_DNA"/>
</dbReference>
<sequence length="336" mass="37267">MASFVPLGFTTTAKDHGHVGGLLAGKIGKNKFVADYAIDSRSKCRYTKCCAFILQSDLRIGKIPPSIKTGHSCRTHWYHLPCIFRSFKRSCKGTKTITAVTDIDNYERLRPEDQRNIIECIRRGPENLYRRSRDDLAAGGGVSSPAPPSSLGDLASRDPQDIPTAVPPPPEKRPRLQLPPPPSADQHTEHEVQSILGLTMISRGDPTSAPLPAAPSPAIGRFVPVSQPLLATTTAAHPPPDQQQYHQMHPRQQQQSPRTVLAMDQHHFPPLWRPPGTECDLLHNDKWHCAIVIGYTTTHALIQKYAAGRDVVPIHLENEKHRVSWTRSKRASSDFA</sequence>
<evidence type="ECO:0000256" key="6">
    <source>
        <dbReference type="SAM" id="MobiDB-lite"/>
    </source>
</evidence>
<dbReference type="GO" id="GO:0003677">
    <property type="term" value="F:DNA binding"/>
    <property type="evidence" value="ECO:0007669"/>
    <property type="project" value="InterPro"/>
</dbReference>
<dbReference type="InterPro" id="IPR001510">
    <property type="entry name" value="Znf_PARP"/>
</dbReference>
<feature type="region of interest" description="Disordered" evidence="6">
    <location>
        <begin position="135"/>
        <end position="191"/>
    </location>
</feature>
<comment type="caution">
    <text evidence="8">The sequence shown here is derived from an EMBL/GenBank/DDBJ whole genome shotgun (WGS) entry which is preliminary data.</text>
</comment>
<proteinExistence type="predicted"/>
<name>A0AAD7XUT4_9STRA</name>
<keyword evidence="3" id="KW-0863">Zinc-finger</keyword>
<dbReference type="GO" id="GO:0008270">
    <property type="term" value="F:zinc ion binding"/>
    <property type="evidence" value="ECO:0007669"/>
    <property type="project" value="UniProtKB-KW"/>
</dbReference>
<accession>A0AAD7XUT4</accession>